<dbReference type="PROSITE" id="PS50011">
    <property type="entry name" value="PROTEIN_KINASE_DOM"/>
    <property type="match status" value="1"/>
</dbReference>
<dbReference type="AlphaFoldDB" id="A0A7M2T3F5"/>
<reference evidence="3 4" key="1">
    <citation type="submission" date="2020-10" db="EMBL/GenBank/DDBJ databases">
        <title>Streptomyces chromofuscus complate genome analysis.</title>
        <authorList>
            <person name="Anwar N."/>
        </authorList>
    </citation>
    <scope>NUCLEOTIDE SEQUENCE [LARGE SCALE GENOMIC DNA]</scope>
    <source>
        <strain evidence="3 4">DSM 40273</strain>
    </source>
</reference>
<proteinExistence type="predicted"/>
<dbReference type="InterPro" id="IPR000719">
    <property type="entry name" value="Prot_kinase_dom"/>
</dbReference>
<dbReference type="Proteomes" id="UP000594008">
    <property type="component" value="Chromosome"/>
</dbReference>
<name>A0A7M2T3F5_STRCW</name>
<dbReference type="InterPro" id="IPR011009">
    <property type="entry name" value="Kinase-like_dom_sf"/>
</dbReference>
<dbReference type="GO" id="GO:0005524">
    <property type="term" value="F:ATP binding"/>
    <property type="evidence" value="ECO:0007669"/>
    <property type="project" value="InterPro"/>
</dbReference>
<evidence type="ECO:0000256" key="1">
    <source>
        <dbReference type="SAM" id="MobiDB-lite"/>
    </source>
</evidence>
<dbReference type="KEGG" id="schf:IPT68_25915"/>
<dbReference type="SUPFAM" id="SSF54427">
    <property type="entry name" value="NTF2-like"/>
    <property type="match status" value="1"/>
</dbReference>
<dbReference type="EMBL" id="CP063374">
    <property type="protein sequence ID" value="QOV43176.1"/>
    <property type="molecule type" value="Genomic_DNA"/>
</dbReference>
<dbReference type="SUPFAM" id="SSF56112">
    <property type="entry name" value="Protein kinase-like (PK-like)"/>
    <property type="match status" value="1"/>
</dbReference>
<dbReference type="InterPro" id="IPR032710">
    <property type="entry name" value="NTF2-like_dom_sf"/>
</dbReference>
<feature type="region of interest" description="Disordered" evidence="1">
    <location>
        <begin position="297"/>
        <end position="347"/>
    </location>
</feature>
<accession>A0A7M2T3F5</accession>
<organism evidence="3 4">
    <name type="scientific">Streptomyces chromofuscus</name>
    <dbReference type="NCBI Taxonomy" id="42881"/>
    <lineage>
        <taxon>Bacteria</taxon>
        <taxon>Bacillati</taxon>
        <taxon>Actinomycetota</taxon>
        <taxon>Actinomycetes</taxon>
        <taxon>Kitasatosporales</taxon>
        <taxon>Streptomycetaceae</taxon>
        <taxon>Streptomyces</taxon>
    </lineage>
</organism>
<gene>
    <name evidence="3" type="ORF">IPT68_25915</name>
</gene>
<feature type="region of interest" description="Disordered" evidence="1">
    <location>
        <begin position="379"/>
        <end position="439"/>
    </location>
</feature>
<dbReference type="GO" id="GO:0004672">
    <property type="term" value="F:protein kinase activity"/>
    <property type="evidence" value="ECO:0007669"/>
    <property type="project" value="InterPro"/>
</dbReference>
<evidence type="ECO:0000259" key="2">
    <source>
        <dbReference type="PROSITE" id="PS50011"/>
    </source>
</evidence>
<dbReference type="Pfam" id="PF06293">
    <property type="entry name" value="Kdo"/>
    <property type="match status" value="1"/>
</dbReference>
<dbReference type="RefSeq" id="WP_189701166.1">
    <property type="nucleotide sequence ID" value="NZ_BMTA01000024.1"/>
</dbReference>
<evidence type="ECO:0000313" key="3">
    <source>
        <dbReference type="EMBL" id="QOV43176.1"/>
    </source>
</evidence>
<sequence>MTTTVSWVRPDQLGDYTAHGLGAGGQGKVYAVPSPPGRFQGEYLAYKEYLPAIAYDADVLHDMVVLRDLLSPTDRTLLDNRLTWPRAMVYTGRPPQRLPPSQNAGMRVVGFLMPRVARAYELHSPNLSEVKLQALEFLLNDDGYAARIGLHVDDRQRLALLHDLARTLDRLHHNAVTVGDLSPKNILFTLAGTPKCLLIDCDSMRYRGRDVMDQVETTGWEAPEPAKATTASDSWKFALVAARVFNRDHDSTDLAPLRAVSTELANLASRGQTRDPARRPAMGEWLTALDLAGHRMRQRPAAASAPNPNQPPRQQPLPPNPAPDPNPAPIPVWTPSQRPPAPSGTGGGGLGKALVSLLLVIAGVWAAAEHGPELVDSLPFGSGLTTTDDPSVRSAPGSGSDEPEDTQATQGAQSEPEPAPEHLAEAPGASVDYSRAADEPRAPEVADMFAHFYGAINNRDYDKALGHYDPATATVDLDSAASRRKWKEVMATTRESDIALTAVRDSGDFTLATVTFRSHQDPGYGPAGDENSTCTDWTITYQLTDTAGYRIFKAPKEGVSHSPC</sequence>
<protein>
    <recommendedName>
        <fullName evidence="2">Protein kinase domain-containing protein</fullName>
    </recommendedName>
</protein>
<feature type="compositionally biased region" description="Pro residues" evidence="1">
    <location>
        <begin position="308"/>
        <end position="342"/>
    </location>
</feature>
<keyword evidence="4" id="KW-1185">Reference proteome</keyword>
<evidence type="ECO:0000313" key="4">
    <source>
        <dbReference type="Proteomes" id="UP000594008"/>
    </source>
</evidence>
<feature type="domain" description="Protein kinase" evidence="2">
    <location>
        <begin position="15"/>
        <end position="297"/>
    </location>
</feature>
<dbReference type="Gene3D" id="1.10.510.10">
    <property type="entry name" value="Transferase(Phosphotransferase) domain 1"/>
    <property type="match status" value="1"/>
</dbReference>